<reference evidence="2" key="1">
    <citation type="submission" date="2019-03" db="EMBL/GenBank/DDBJ databases">
        <title>Lake Tanganyika Metagenome-Assembled Genomes (MAGs).</title>
        <authorList>
            <person name="Tran P."/>
        </authorList>
    </citation>
    <scope>NUCLEOTIDE SEQUENCE</scope>
    <source>
        <strain evidence="2">K_DeepCast_150m_m2_040</strain>
    </source>
</reference>
<gene>
    <name evidence="2" type="ORF">FJY68_12560</name>
</gene>
<dbReference type="AlphaFoldDB" id="A0A937XIJ0"/>
<organism evidence="2 3">
    <name type="scientific">candidate division WOR-3 bacterium</name>
    <dbReference type="NCBI Taxonomy" id="2052148"/>
    <lineage>
        <taxon>Bacteria</taxon>
        <taxon>Bacteria division WOR-3</taxon>
    </lineage>
</organism>
<dbReference type="Proteomes" id="UP000779900">
    <property type="component" value="Unassembled WGS sequence"/>
</dbReference>
<evidence type="ECO:0000313" key="2">
    <source>
        <dbReference type="EMBL" id="MBM3332656.1"/>
    </source>
</evidence>
<evidence type="ECO:0000313" key="3">
    <source>
        <dbReference type="Proteomes" id="UP000779900"/>
    </source>
</evidence>
<dbReference type="EMBL" id="VGIR01000114">
    <property type="protein sequence ID" value="MBM3332656.1"/>
    <property type="molecule type" value="Genomic_DNA"/>
</dbReference>
<protein>
    <submittedName>
        <fullName evidence="2">Uncharacterized protein</fullName>
    </submittedName>
</protein>
<keyword evidence="1" id="KW-0812">Transmembrane</keyword>
<name>A0A937XIJ0_UNCW3</name>
<keyword evidence="1" id="KW-0472">Membrane</keyword>
<sequence length="286" mass="31265">MNYLLDDKTRIREERTIASMCWAVLGILALASITVVGCGSGGRSNVEGKWFDSRACLKVEFFKDGTVNFTSYAGDDRNPDVFGGQYKLIDSRHMKLESPLLGTMSRPIACEILFSGRRADTLVVRLGANRELQLNRITAQEDSEIVGATGLVQAMIQVQVALEGCRDQNGCYAVQTLDSLSALGLRCPKNPYTGANYELNKDLFCLPAALPSSGLATDTLKEYELTSIADSALRWRTPGTIAVLGFTPTGGEPGPTEYAILSYGYDPDEPHGWHTPVGRRYCILHN</sequence>
<proteinExistence type="predicted"/>
<feature type="transmembrane region" description="Helical" evidence="1">
    <location>
        <begin position="21"/>
        <end position="42"/>
    </location>
</feature>
<keyword evidence="1" id="KW-1133">Transmembrane helix</keyword>
<comment type="caution">
    <text evidence="2">The sequence shown here is derived from an EMBL/GenBank/DDBJ whole genome shotgun (WGS) entry which is preliminary data.</text>
</comment>
<evidence type="ECO:0000256" key="1">
    <source>
        <dbReference type="SAM" id="Phobius"/>
    </source>
</evidence>
<accession>A0A937XIJ0</accession>